<organism evidence="2 3">
    <name type="scientific">Coprinellus micaceus</name>
    <name type="common">Glistening ink-cap mushroom</name>
    <name type="synonym">Coprinus micaceus</name>
    <dbReference type="NCBI Taxonomy" id="71717"/>
    <lineage>
        <taxon>Eukaryota</taxon>
        <taxon>Fungi</taxon>
        <taxon>Dikarya</taxon>
        <taxon>Basidiomycota</taxon>
        <taxon>Agaricomycotina</taxon>
        <taxon>Agaricomycetes</taxon>
        <taxon>Agaricomycetidae</taxon>
        <taxon>Agaricales</taxon>
        <taxon>Agaricineae</taxon>
        <taxon>Psathyrellaceae</taxon>
        <taxon>Coprinellus</taxon>
    </lineage>
</organism>
<protein>
    <submittedName>
        <fullName evidence="2">Uncharacterized protein</fullName>
    </submittedName>
</protein>
<dbReference type="Proteomes" id="UP000298030">
    <property type="component" value="Unassembled WGS sequence"/>
</dbReference>
<dbReference type="AlphaFoldDB" id="A0A4Y7SJH0"/>
<proteinExistence type="predicted"/>
<evidence type="ECO:0000256" key="1">
    <source>
        <dbReference type="SAM" id="MobiDB-lite"/>
    </source>
</evidence>
<comment type="caution">
    <text evidence="2">The sequence shown here is derived from an EMBL/GenBank/DDBJ whole genome shotgun (WGS) entry which is preliminary data.</text>
</comment>
<sequence length="192" mass="20972">MDLLPPDNGRDPHTRHKPPHGTLSSPLPSLPGPLMVLAVGIPQSSPLDTVLFDLFYFTWRGHTQGKAVIRYELTIAPIELNGYRLSLAPLAAGRLPSVHYVTDGELFPGLAFEFDRENPFQGGRTHLYGPIDTAFPRLTPEALQEAGEPSPVRLVYLSMGAPASSCAFSGRVLYHSRIGNPTNEPLLCADYL</sequence>
<accession>A0A4Y7SJH0</accession>
<evidence type="ECO:0000313" key="3">
    <source>
        <dbReference type="Proteomes" id="UP000298030"/>
    </source>
</evidence>
<keyword evidence="3" id="KW-1185">Reference proteome</keyword>
<evidence type="ECO:0000313" key="2">
    <source>
        <dbReference type="EMBL" id="TEB21902.1"/>
    </source>
</evidence>
<name>A0A4Y7SJH0_COPMI</name>
<dbReference type="EMBL" id="QPFP01000100">
    <property type="protein sequence ID" value="TEB21902.1"/>
    <property type="molecule type" value="Genomic_DNA"/>
</dbReference>
<feature type="region of interest" description="Disordered" evidence="1">
    <location>
        <begin position="1"/>
        <end position="27"/>
    </location>
</feature>
<gene>
    <name evidence="2" type="ORF">FA13DRAFT_86847</name>
</gene>
<reference evidence="2 3" key="1">
    <citation type="journal article" date="2019" name="Nat. Ecol. Evol.">
        <title>Megaphylogeny resolves global patterns of mushroom evolution.</title>
        <authorList>
            <person name="Varga T."/>
            <person name="Krizsan K."/>
            <person name="Foldi C."/>
            <person name="Dima B."/>
            <person name="Sanchez-Garcia M."/>
            <person name="Sanchez-Ramirez S."/>
            <person name="Szollosi G.J."/>
            <person name="Szarkandi J.G."/>
            <person name="Papp V."/>
            <person name="Albert L."/>
            <person name="Andreopoulos W."/>
            <person name="Angelini C."/>
            <person name="Antonin V."/>
            <person name="Barry K.W."/>
            <person name="Bougher N.L."/>
            <person name="Buchanan P."/>
            <person name="Buyck B."/>
            <person name="Bense V."/>
            <person name="Catcheside P."/>
            <person name="Chovatia M."/>
            <person name="Cooper J."/>
            <person name="Damon W."/>
            <person name="Desjardin D."/>
            <person name="Finy P."/>
            <person name="Geml J."/>
            <person name="Haridas S."/>
            <person name="Hughes K."/>
            <person name="Justo A."/>
            <person name="Karasinski D."/>
            <person name="Kautmanova I."/>
            <person name="Kiss B."/>
            <person name="Kocsube S."/>
            <person name="Kotiranta H."/>
            <person name="LaButti K.M."/>
            <person name="Lechner B.E."/>
            <person name="Liimatainen K."/>
            <person name="Lipzen A."/>
            <person name="Lukacs Z."/>
            <person name="Mihaltcheva S."/>
            <person name="Morgado L.N."/>
            <person name="Niskanen T."/>
            <person name="Noordeloos M.E."/>
            <person name="Ohm R.A."/>
            <person name="Ortiz-Santana B."/>
            <person name="Ovrebo C."/>
            <person name="Racz N."/>
            <person name="Riley R."/>
            <person name="Savchenko A."/>
            <person name="Shiryaev A."/>
            <person name="Soop K."/>
            <person name="Spirin V."/>
            <person name="Szebenyi C."/>
            <person name="Tomsovsky M."/>
            <person name="Tulloss R.E."/>
            <person name="Uehling J."/>
            <person name="Grigoriev I.V."/>
            <person name="Vagvolgyi C."/>
            <person name="Papp T."/>
            <person name="Martin F.M."/>
            <person name="Miettinen O."/>
            <person name="Hibbett D.S."/>
            <person name="Nagy L.G."/>
        </authorList>
    </citation>
    <scope>NUCLEOTIDE SEQUENCE [LARGE SCALE GENOMIC DNA]</scope>
    <source>
        <strain evidence="2 3">FP101781</strain>
    </source>
</reference>